<evidence type="ECO:0000313" key="13">
    <source>
        <dbReference type="EMBL" id="MEX6429663.1"/>
    </source>
</evidence>
<dbReference type="InterPro" id="IPR038770">
    <property type="entry name" value="Na+/solute_symporter_sf"/>
</dbReference>
<keyword evidence="9 11" id="KW-0472">Membrane</keyword>
<evidence type="ECO:0000256" key="10">
    <source>
        <dbReference type="ARBA" id="ARBA00023201"/>
    </source>
</evidence>
<evidence type="ECO:0000256" key="11">
    <source>
        <dbReference type="SAM" id="Phobius"/>
    </source>
</evidence>
<feature type="transmembrane region" description="Helical" evidence="11">
    <location>
        <begin position="108"/>
        <end position="128"/>
    </location>
</feature>
<evidence type="ECO:0000256" key="3">
    <source>
        <dbReference type="ARBA" id="ARBA00022448"/>
    </source>
</evidence>
<dbReference type="PANTHER" id="PTHR43562:SF3">
    <property type="entry name" value="SODIUM ION_PROTON EXCHANGER (EUROFUNG)"/>
    <property type="match status" value="1"/>
</dbReference>
<feature type="transmembrane region" description="Helical" evidence="11">
    <location>
        <begin position="173"/>
        <end position="193"/>
    </location>
</feature>
<proteinExistence type="inferred from homology"/>
<dbReference type="RefSeq" id="WP_369084485.1">
    <property type="nucleotide sequence ID" value="NZ_JBFSHR010000021.1"/>
</dbReference>
<keyword evidence="10" id="KW-0739">Sodium transport</keyword>
<dbReference type="Gene3D" id="1.20.1530.20">
    <property type="match status" value="1"/>
</dbReference>
<evidence type="ECO:0000256" key="4">
    <source>
        <dbReference type="ARBA" id="ARBA00022449"/>
    </source>
</evidence>
<organism evidence="13 14">
    <name type="scientific">Ferrimicrobium acidiphilum</name>
    <dbReference type="NCBI Taxonomy" id="121039"/>
    <lineage>
        <taxon>Bacteria</taxon>
        <taxon>Bacillati</taxon>
        <taxon>Actinomycetota</taxon>
        <taxon>Acidimicrobiia</taxon>
        <taxon>Acidimicrobiales</taxon>
        <taxon>Acidimicrobiaceae</taxon>
        <taxon>Ferrimicrobium</taxon>
    </lineage>
</organism>
<keyword evidence="3" id="KW-0813">Transport</keyword>
<keyword evidence="6 11" id="KW-1133">Transmembrane helix</keyword>
<reference evidence="13 14" key="1">
    <citation type="submission" date="2024-07" db="EMBL/GenBank/DDBJ databases">
        <title>Draft Genome Sequence of Ferrimicrobium acidiphilum Strain YE2023, Isolated from a Pulp of Bioleach Reactor.</title>
        <authorList>
            <person name="Elkina Y.A."/>
            <person name="Bulaeva A.G."/>
            <person name="Beletsky A.V."/>
            <person name="Mardanov A.V."/>
        </authorList>
    </citation>
    <scope>NUCLEOTIDE SEQUENCE [LARGE SCALE GENOMIC DNA]</scope>
    <source>
        <strain evidence="13 14">YE2023</strain>
    </source>
</reference>
<feature type="domain" description="Cation/H+ exchanger transmembrane" evidence="12">
    <location>
        <begin position="14"/>
        <end position="350"/>
    </location>
</feature>
<gene>
    <name evidence="13" type="ORF">AB6A68_07395</name>
</gene>
<keyword evidence="14" id="KW-1185">Reference proteome</keyword>
<protein>
    <submittedName>
        <fullName evidence="13">Cation:proton antiporter</fullName>
    </submittedName>
</protein>
<evidence type="ECO:0000256" key="7">
    <source>
        <dbReference type="ARBA" id="ARBA00023053"/>
    </source>
</evidence>
<feature type="transmembrane region" description="Helical" evidence="11">
    <location>
        <begin position="49"/>
        <end position="69"/>
    </location>
</feature>
<evidence type="ECO:0000313" key="14">
    <source>
        <dbReference type="Proteomes" id="UP001560267"/>
    </source>
</evidence>
<accession>A0ABV3Y273</accession>
<dbReference type="PANTHER" id="PTHR43562">
    <property type="entry name" value="NAPA-TYPE SODIUM/HYDROGEN ANTIPORTER"/>
    <property type="match status" value="1"/>
</dbReference>
<feature type="transmembrane region" description="Helical" evidence="11">
    <location>
        <begin position="140"/>
        <end position="161"/>
    </location>
</feature>
<evidence type="ECO:0000256" key="1">
    <source>
        <dbReference type="ARBA" id="ARBA00004141"/>
    </source>
</evidence>
<comment type="similarity">
    <text evidence="2">Belongs to the monovalent cation:proton antiporter 2 (CPA2) transporter (TC 2.A.37) family.</text>
</comment>
<keyword evidence="8" id="KW-0406">Ion transport</keyword>
<name>A0ABV3Y273_9ACTN</name>
<evidence type="ECO:0000256" key="6">
    <source>
        <dbReference type="ARBA" id="ARBA00022989"/>
    </source>
</evidence>
<evidence type="ECO:0000256" key="2">
    <source>
        <dbReference type="ARBA" id="ARBA00005551"/>
    </source>
</evidence>
<dbReference type="Proteomes" id="UP001560267">
    <property type="component" value="Unassembled WGS sequence"/>
</dbReference>
<dbReference type="InterPro" id="IPR006153">
    <property type="entry name" value="Cation/H_exchanger_TM"/>
</dbReference>
<dbReference type="Pfam" id="PF00999">
    <property type="entry name" value="Na_H_Exchanger"/>
    <property type="match status" value="1"/>
</dbReference>
<feature type="transmembrane region" description="Helical" evidence="11">
    <location>
        <begin position="81"/>
        <end position="102"/>
    </location>
</feature>
<evidence type="ECO:0000259" key="12">
    <source>
        <dbReference type="Pfam" id="PF00999"/>
    </source>
</evidence>
<sequence length="357" mass="36277">MVQAFTVVAVGLAIGLVPTRWLRIPEPMALLVAGALMRVAMGGDANSDVLNVAAFIGLFTLLFGVGVELSDLGHRPLTPRGALLAVIGAVVLCGLGVALVALVEPMGLAVLAIALSSIPTSAGIAARLIRPHGTGEGSGYPTIISAAVADDFFGIALLVLAPLLATGAALDLVGAPTIALLASVLIVAGMLLIRPSDIRAKLVKVGILSAIGIASGVSAALLGVFDGHEVAPMMTGTVKRAFILGEKLLPTMFFMAAGYAIRLPLLDQTRVLTATAAILIALLVSRIVIATAAPGPLRARLAVGAGMLARGEVTIAMALVFLQSQVISNADYATLMAIVLVSTALSAITIRLNQLGR</sequence>
<evidence type="ECO:0000256" key="8">
    <source>
        <dbReference type="ARBA" id="ARBA00023065"/>
    </source>
</evidence>
<keyword evidence="4" id="KW-0050">Antiport</keyword>
<dbReference type="EMBL" id="JBFSHR010000021">
    <property type="protein sequence ID" value="MEX6429663.1"/>
    <property type="molecule type" value="Genomic_DNA"/>
</dbReference>
<comment type="caution">
    <text evidence="13">The sequence shown here is derived from an EMBL/GenBank/DDBJ whole genome shotgun (WGS) entry which is preliminary data.</text>
</comment>
<feature type="transmembrane region" description="Helical" evidence="11">
    <location>
        <begin position="333"/>
        <end position="352"/>
    </location>
</feature>
<comment type="subcellular location">
    <subcellularLocation>
        <location evidence="1">Membrane</location>
        <topology evidence="1">Multi-pass membrane protein</topology>
    </subcellularLocation>
</comment>
<keyword evidence="7" id="KW-0915">Sodium</keyword>
<feature type="transmembrane region" description="Helical" evidence="11">
    <location>
        <begin position="205"/>
        <end position="225"/>
    </location>
</feature>
<evidence type="ECO:0000256" key="5">
    <source>
        <dbReference type="ARBA" id="ARBA00022692"/>
    </source>
</evidence>
<keyword evidence="5 11" id="KW-0812">Transmembrane</keyword>
<evidence type="ECO:0000256" key="9">
    <source>
        <dbReference type="ARBA" id="ARBA00023136"/>
    </source>
</evidence>
<feature type="transmembrane region" description="Helical" evidence="11">
    <location>
        <begin position="271"/>
        <end position="289"/>
    </location>
</feature>